<sequence>MSLTFQPAVYSDGSLLVLPRPVTRLRLQNAWDAEQFKVPLSAGDVRGSASANGIDILVEGQFSSAAGSILATEAEMLAAVESLRAALSPSGFDARYEFFLYHDTGSDTYRKFSGCTTARFESDLSEASLFTYSLVVHAENPTLLTTAPGS</sequence>
<dbReference type="KEGG" id="svp:Pan189_04550"/>
<organism evidence="1 2">
    <name type="scientific">Stratiformator vulcanicus</name>
    <dbReference type="NCBI Taxonomy" id="2527980"/>
    <lineage>
        <taxon>Bacteria</taxon>
        <taxon>Pseudomonadati</taxon>
        <taxon>Planctomycetota</taxon>
        <taxon>Planctomycetia</taxon>
        <taxon>Planctomycetales</taxon>
        <taxon>Planctomycetaceae</taxon>
        <taxon>Stratiformator</taxon>
    </lineage>
</organism>
<protein>
    <submittedName>
        <fullName evidence="1">Uncharacterized protein</fullName>
    </submittedName>
</protein>
<dbReference type="RefSeq" id="WP_145362330.1">
    <property type="nucleotide sequence ID" value="NZ_CP036268.1"/>
</dbReference>
<gene>
    <name evidence="1" type="ORF">Pan189_04550</name>
</gene>
<reference evidence="1 2" key="1">
    <citation type="submission" date="2019-02" db="EMBL/GenBank/DDBJ databases">
        <title>Deep-cultivation of Planctomycetes and their phenomic and genomic characterization uncovers novel biology.</title>
        <authorList>
            <person name="Wiegand S."/>
            <person name="Jogler M."/>
            <person name="Boedeker C."/>
            <person name="Pinto D."/>
            <person name="Vollmers J."/>
            <person name="Rivas-Marin E."/>
            <person name="Kohn T."/>
            <person name="Peeters S.H."/>
            <person name="Heuer A."/>
            <person name="Rast P."/>
            <person name="Oberbeckmann S."/>
            <person name="Bunk B."/>
            <person name="Jeske O."/>
            <person name="Meyerdierks A."/>
            <person name="Storesund J.E."/>
            <person name="Kallscheuer N."/>
            <person name="Luecker S."/>
            <person name="Lage O.M."/>
            <person name="Pohl T."/>
            <person name="Merkel B.J."/>
            <person name="Hornburger P."/>
            <person name="Mueller R.-W."/>
            <person name="Bruemmer F."/>
            <person name="Labrenz M."/>
            <person name="Spormann A.M."/>
            <person name="Op den Camp H."/>
            <person name="Overmann J."/>
            <person name="Amann R."/>
            <person name="Jetten M.S.M."/>
            <person name="Mascher T."/>
            <person name="Medema M.H."/>
            <person name="Devos D.P."/>
            <person name="Kaster A.-K."/>
            <person name="Ovreas L."/>
            <person name="Rohde M."/>
            <person name="Galperin M.Y."/>
            <person name="Jogler C."/>
        </authorList>
    </citation>
    <scope>NUCLEOTIDE SEQUENCE [LARGE SCALE GENOMIC DNA]</scope>
    <source>
        <strain evidence="1 2">Pan189</strain>
    </source>
</reference>
<proteinExistence type="predicted"/>
<dbReference type="AlphaFoldDB" id="A0A517QWZ8"/>
<evidence type="ECO:0000313" key="2">
    <source>
        <dbReference type="Proteomes" id="UP000317318"/>
    </source>
</evidence>
<keyword evidence="2" id="KW-1185">Reference proteome</keyword>
<dbReference type="Proteomes" id="UP000317318">
    <property type="component" value="Chromosome"/>
</dbReference>
<evidence type="ECO:0000313" key="1">
    <source>
        <dbReference type="EMBL" id="QDT36100.1"/>
    </source>
</evidence>
<dbReference type="OrthoDB" id="213415at2"/>
<dbReference type="EMBL" id="CP036268">
    <property type="protein sequence ID" value="QDT36100.1"/>
    <property type="molecule type" value="Genomic_DNA"/>
</dbReference>
<name>A0A517QWZ8_9PLAN</name>
<accession>A0A517QWZ8</accession>